<gene>
    <name evidence="1" type="ORF">NB703_003050</name>
</gene>
<dbReference type="RefSeq" id="WP_264272054.1">
    <property type="nucleotide sequence ID" value="NZ_JANFVX010000011.1"/>
</dbReference>
<proteinExistence type="predicted"/>
<dbReference type="Proteomes" id="UP001208888">
    <property type="component" value="Unassembled WGS sequence"/>
</dbReference>
<name>A0AAJ1D0Y2_PANAN</name>
<accession>A0AAJ1D0Y2</accession>
<evidence type="ECO:0000313" key="2">
    <source>
        <dbReference type="Proteomes" id="UP001208888"/>
    </source>
</evidence>
<comment type="caution">
    <text evidence="1">The sequence shown here is derived from an EMBL/GenBank/DDBJ whole genome shotgun (WGS) entry which is preliminary data.</text>
</comment>
<protein>
    <submittedName>
        <fullName evidence="1">Uncharacterized protein</fullName>
    </submittedName>
</protein>
<evidence type="ECO:0000313" key="1">
    <source>
        <dbReference type="EMBL" id="MCW0344957.1"/>
    </source>
</evidence>
<reference evidence="1" key="1">
    <citation type="submission" date="2022-06" db="EMBL/GenBank/DDBJ databases">
        <title>Dynamics of rice microbiomes reveals core vertical transmitted seed endophytes.</title>
        <authorList>
            <person name="Liao K."/>
            <person name="Zhang X."/>
        </authorList>
    </citation>
    <scope>NUCLEOTIDE SEQUENCE</scope>
    <source>
        <strain evidence="1">JT1-17</strain>
    </source>
</reference>
<dbReference type="AlphaFoldDB" id="A0AAJ1D0Y2"/>
<dbReference type="EMBL" id="JANFVX010000011">
    <property type="protein sequence ID" value="MCW0344957.1"/>
    <property type="molecule type" value="Genomic_DNA"/>
</dbReference>
<organism evidence="1 2">
    <name type="scientific">Pantoea ananas</name>
    <name type="common">Erwinia uredovora</name>
    <dbReference type="NCBI Taxonomy" id="553"/>
    <lineage>
        <taxon>Bacteria</taxon>
        <taxon>Pseudomonadati</taxon>
        <taxon>Pseudomonadota</taxon>
        <taxon>Gammaproteobacteria</taxon>
        <taxon>Enterobacterales</taxon>
        <taxon>Erwiniaceae</taxon>
        <taxon>Pantoea</taxon>
    </lineage>
</organism>
<sequence length="85" mass="9516">MYTTTALITWALIALATGFAAGWLVGLFRWKNSPQKAEAESTAIRDGWHDVEQRFQAQIDELKSKLDEQAIAQPQEAQSEAPKKI</sequence>